<dbReference type="AlphaFoldDB" id="A0A7E5VI49"/>
<dbReference type="PROSITE" id="PS00214">
    <property type="entry name" value="FABP"/>
    <property type="match status" value="1"/>
</dbReference>
<dbReference type="RefSeq" id="XP_026727995.1">
    <property type="nucleotide sequence ID" value="XM_026872194.1"/>
</dbReference>
<dbReference type="SUPFAM" id="SSF50814">
    <property type="entry name" value="Lipocalins"/>
    <property type="match status" value="1"/>
</dbReference>
<dbReference type="GeneID" id="113494055"/>
<evidence type="ECO:0000256" key="1">
    <source>
        <dbReference type="ARBA" id="ARBA00008390"/>
    </source>
</evidence>
<keyword evidence="2" id="KW-0446">Lipid-binding</keyword>
<proteinExistence type="inferred from homology"/>
<dbReference type="InterPro" id="IPR012674">
    <property type="entry name" value="Calycin"/>
</dbReference>
<dbReference type="InParanoid" id="A0A7E5VI49"/>
<dbReference type="Pfam" id="PF00061">
    <property type="entry name" value="Lipocalin"/>
    <property type="match status" value="1"/>
</dbReference>
<evidence type="ECO:0000313" key="5">
    <source>
        <dbReference type="RefSeq" id="XP_026727995.1"/>
    </source>
</evidence>
<feature type="domain" description="Cytosolic fatty-acid binding proteins" evidence="3">
    <location>
        <begin position="6"/>
        <end position="23"/>
    </location>
</feature>
<dbReference type="InterPro" id="IPR000463">
    <property type="entry name" value="Fatty_acid-bd"/>
</dbReference>
<evidence type="ECO:0000313" key="4">
    <source>
        <dbReference type="Proteomes" id="UP000322000"/>
    </source>
</evidence>
<reference evidence="5" key="1">
    <citation type="submission" date="2025-08" db="UniProtKB">
        <authorList>
            <consortium name="RefSeq"/>
        </authorList>
    </citation>
    <scope>IDENTIFICATION</scope>
</reference>
<comment type="similarity">
    <text evidence="1">Belongs to the calycin superfamily. Fatty-acid binding protein (FABP) family.</text>
</comment>
<gene>
    <name evidence="5" type="primary">LOC113494055</name>
</gene>
<dbReference type="OrthoDB" id="354351at2759"/>
<organism evidence="4 5">
    <name type="scientific">Trichoplusia ni</name>
    <name type="common">Cabbage looper</name>
    <dbReference type="NCBI Taxonomy" id="7111"/>
    <lineage>
        <taxon>Eukaryota</taxon>
        <taxon>Metazoa</taxon>
        <taxon>Ecdysozoa</taxon>
        <taxon>Arthropoda</taxon>
        <taxon>Hexapoda</taxon>
        <taxon>Insecta</taxon>
        <taxon>Pterygota</taxon>
        <taxon>Neoptera</taxon>
        <taxon>Endopterygota</taxon>
        <taxon>Lepidoptera</taxon>
        <taxon>Glossata</taxon>
        <taxon>Ditrysia</taxon>
        <taxon>Noctuoidea</taxon>
        <taxon>Noctuidae</taxon>
        <taxon>Plusiinae</taxon>
        <taxon>Trichoplusia</taxon>
    </lineage>
</organism>
<dbReference type="Gene3D" id="2.40.128.20">
    <property type="match status" value="1"/>
</dbReference>
<protein>
    <submittedName>
        <fullName evidence="5">Fatty acid-binding protein 2-like isoform X1</fullName>
    </submittedName>
</protein>
<dbReference type="PANTHER" id="PTHR11955">
    <property type="entry name" value="FATTY ACID BINDING PROTEIN"/>
    <property type="match status" value="1"/>
</dbReference>
<evidence type="ECO:0000259" key="3">
    <source>
        <dbReference type="PROSITE" id="PS00214"/>
    </source>
</evidence>
<evidence type="ECO:0000256" key="2">
    <source>
        <dbReference type="ARBA" id="ARBA00023121"/>
    </source>
</evidence>
<dbReference type="InterPro" id="IPR031259">
    <property type="entry name" value="ILBP"/>
</dbReference>
<keyword evidence="4" id="KW-1185">Reference proteome</keyword>
<dbReference type="Proteomes" id="UP000322000">
    <property type="component" value="Chromosome 1"/>
</dbReference>
<accession>A0A7E5VI49</accession>
<sequence length="134" mass="14686">MSFLGKTYNFVSQENFEEFVKAIGIPDDKIAAALKFNPGFKIEKNGDTYVLYTISDVAPKEVSFKSGVEFDDKVGAENVPAKSKITVDGNTVTQVVSTKDFGSGTLVREFNGDECAVTIKSDKYDGVAKRFYKA</sequence>
<name>A0A7E5VI49_TRINI</name>
<dbReference type="GO" id="GO:0008289">
    <property type="term" value="F:lipid binding"/>
    <property type="evidence" value="ECO:0007669"/>
    <property type="project" value="UniProtKB-KW"/>
</dbReference>
<dbReference type="InterPro" id="IPR000566">
    <property type="entry name" value="Lipocln_cytosolic_FA-bd_dom"/>
</dbReference>
<dbReference type="KEGG" id="tnl:113494055"/>